<evidence type="ECO:0000313" key="11">
    <source>
        <dbReference type="Proteomes" id="UP000782705"/>
    </source>
</evidence>
<keyword evidence="11" id="KW-1185">Reference proteome</keyword>
<keyword evidence="3" id="KW-0813">Transport</keyword>
<evidence type="ECO:0000256" key="3">
    <source>
        <dbReference type="ARBA" id="ARBA00022448"/>
    </source>
</evidence>
<evidence type="ECO:0000256" key="1">
    <source>
        <dbReference type="ARBA" id="ARBA00004651"/>
    </source>
</evidence>
<evidence type="ECO:0000256" key="8">
    <source>
        <dbReference type="SAM" id="SignalP"/>
    </source>
</evidence>
<feature type="transmembrane region" description="Helical" evidence="7">
    <location>
        <begin position="330"/>
        <end position="350"/>
    </location>
</feature>
<evidence type="ECO:0000256" key="4">
    <source>
        <dbReference type="ARBA" id="ARBA00022692"/>
    </source>
</evidence>
<dbReference type="InterPro" id="IPR036259">
    <property type="entry name" value="MFS_trans_sf"/>
</dbReference>
<feature type="transmembrane region" description="Helical" evidence="7">
    <location>
        <begin position="362"/>
        <end position="383"/>
    </location>
</feature>
<dbReference type="InterPro" id="IPR051788">
    <property type="entry name" value="MFS_Transporter"/>
</dbReference>
<dbReference type="RefSeq" id="WP_161902608.1">
    <property type="nucleotide sequence ID" value="NZ_MAEL01000046.1"/>
</dbReference>
<protein>
    <submittedName>
        <fullName evidence="10">MFS transporter</fullName>
    </submittedName>
</protein>
<evidence type="ECO:0000256" key="5">
    <source>
        <dbReference type="ARBA" id="ARBA00022989"/>
    </source>
</evidence>
<feature type="transmembrane region" description="Helical" evidence="7">
    <location>
        <begin position="41"/>
        <end position="60"/>
    </location>
</feature>
<gene>
    <name evidence="10" type="ORF">BAU17_05260</name>
</gene>
<organism evidence="10 11">
    <name type="scientific">Candidatus Enterococcus willemsii</name>
    <dbReference type="NCBI Taxonomy" id="1857215"/>
    <lineage>
        <taxon>Bacteria</taxon>
        <taxon>Bacillati</taxon>
        <taxon>Bacillota</taxon>
        <taxon>Bacilli</taxon>
        <taxon>Lactobacillales</taxon>
        <taxon>Enterococcaceae</taxon>
        <taxon>Enterococcus</taxon>
    </lineage>
</organism>
<comment type="subcellular location">
    <subcellularLocation>
        <location evidence="1">Cell membrane</location>
        <topology evidence="1">Multi-pass membrane protein</topology>
    </subcellularLocation>
</comment>
<evidence type="ECO:0000256" key="2">
    <source>
        <dbReference type="ARBA" id="ARBA00008335"/>
    </source>
</evidence>
<dbReference type="PANTHER" id="PTHR23514:SF3">
    <property type="entry name" value="BYPASS OF STOP CODON PROTEIN 6"/>
    <property type="match status" value="1"/>
</dbReference>
<dbReference type="PROSITE" id="PS50850">
    <property type="entry name" value="MFS"/>
    <property type="match status" value="1"/>
</dbReference>
<feature type="transmembrane region" description="Helical" evidence="7">
    <location>
        <begin position="97"/>
        <end position="116"/>
    </location>
</feature>
<feature type="transmembrane region" description="Helical" evidence="7">
    <location>
        <begin position="273"/>
        <end position="291"/>
    </location>
</feature>
<feature type="transmembrane region" description="Helical" evidence="7">
    <location>
        <begin position="163"/>
        <end position="182"/>
    </location>
</feature>
<dbReference type="InterPro" id="IPR011701">
    <property type="entry name" value="MFS"/>
</dbReference>
<dbReference type="Gene3D" id="1.20.1250.20">
    <property type="entry name" value="MFS general substrate transporter like domains"/>
    <property type="match status" value="1"/>
</dbReference>
<dbReference type="Pfam" id="PF07690">
    <property type="entry name" value="MFS_1"/>
    <property type="match status" value="1"/>
</dbReference>
<evidence type="ECO:0000256" key="7">
    <source>
        <dbReference type="SAM" id="Phobius"/>
    </source>
</evidence>
<reference evidence="10 11" key="1">
    <citation type="submission" date="2016-06" db="EMBL/GenBank/DDBJ databases">
        <title>Four novel species of enterococci isolated from chicken manure.</title>
        <authorList>
            <person name="Van Tyne D."/>
        </authorList>
    </citation>
    <scope>NUCLEOTIDE SEQUENCE [LARGE SCALE GENOMIC DNA]</scope>
    <source>
        <strain evidence="10 11">CU12B</strain>
    </source>
</reference>
<evidence type="ECO:0000313" key="10">
    <source>
        <dbReference type="EMBL" id="KAF1302697.1"/>
    </source>
</evidence>
<name>A0ABQ6YXW4_9ENTE</name>
<comment type="similarity">
    <text evidence="2">Belongs to the major facilitator superfamily.</text>
</comment>
<feature type="transmembrane region" description="Helical" evidence="7">
    <location>
        <begin position="72"/>
        <end position="91"/>
    </location>
</feature>
<dbReference type="InterPro" id="IPR020846">
    <property type="entry name" value="MFS_dom"/>
</dbReference>
<proteinExistence type="inferred from homology"/>
<keyword evidence="8" id="KW-0732">Signal</keyword>
<sequence>MKFYSIKLFALLSVALVVNSAPAISANIPAIAQSFPEVSAVYIGLLTTIPSLFLVMGVFLTSIIEKQIGRKYTMLAGLVMVGIFGTLPAWYQGSFVVLFLSRCLLGLGIGLFNRLLIEMISQLFQSDNRKKAKALGLESACEGLGGIFMTIMVGQLIKLSWEMSFLIYAFAIVSWIFVFVFIPNEKNTPQNSMTDSTDSNLSKARKMKSILLGLVLFAIVLLFINYNLQITPLLLEQGIGDATNGSNMIAAIATGAFIAGNFFGVVYSYLNRWLLPIAAMLAGLSVFLTSLSNSVLFTLFCSLMLGFAFRNIMPYFMHTFTSGGENIAKFGTTVVLVAYNLGATLAPYVSQLISTVSRNSSASQQIIVTGFLLGVLGCFTLLFNKYMTI</sequence>
<feature type="chain" id="PRO_5046109462" evidence="8">
    <location>
        <begin position="26"/>
        <end position="389"/>
    </location>
</feature>
<keyword evidence="4 7" id="KW-0812">Transmembrane</keyword>
<dbReference type="Proteomes" id="UP000782705">
    <property type="component" value="Unassembled WGS sequence"/>
</dbReference>
<keyword evidence="6 7" id="KW-0472">Membrane</keyword>
<feature type="transmembrane region" description="Helical" evidence="7">
    <location>
        <begin position="248"/>
        <end position="266"/>
    </location>
</feature>
<dbReference type="PANTHER" id="PTHR23514">
    <property type="entry name" value="BYPASS OF STOP CODON PROTEIN 6"/>
    <property type="match status" value="1"/>
</dbReference>
<feature type="signal peptide" evidence="8">
    <location>
        <begin position="1"/>
        <end position="25"/>
    </location>
</feature>
<comment type="caution">
    <text evidence="10">The sequence shown here is derived from an EMBL/GenBank/DDBJ whole genome shotgun (WGS) entry which is preliminary data.</text>
</comment>
<keyword evidence="5 7" id="KW-1133">Transmembrane helix</keyword>
<dbReference type="SUPFAM" id="SSF103473">
    <property type="entry name" value="MFS general substrate transporter"/>
    <property type="match status" value="1"/>
</dbReference>
<dbReference type="EMBL" id="MAEL01000046">
    <property type="protein sequence ID" value="KAF1302697.1"/>
    <property type="molecule type" value="Genomic_DNA"/>
</dbReference>
<feature type="domain" description="Major facilitator superfamily (MFS) profile" evidence="9">
    <location>
        <begin position="1"/>
        <end position="389"/>
    </location>
</feature>
<feature type="transmembrane region" description="Helical" evidence="7">
    <location>
        <begin position="210"/>
        <end position="228"/>
    </location>
</feature>
<evidence type="ECO:0000259" key="9">
    <source>
        <dbReference type="PROSITE" id="PS50850"/>
    </source>
</evidence>
<feature type="transmembrane region" description="Helical" evidence="7">
    <location>
        <begin position="137"/>
        <end position="157"/>
    </location>
</feature>
<evidence type="ECO:0000256" key="6">
    <source>
        <dbReference type="ARBA" id="ARBA00023136"/>
    </source>
</evidence>
<feature type="transmembrane region" description="Helical" evidence="7">
    <location>
        <begin position="297"/>
        <end position="318"/>
    </location>
</feature>
<accession>A0ABQ6YXW4</accession>